<proteinExistence type="predicted"/>
<evidence type="ECO:0000313" key="1">
    <source>
        <dbReference type="EMBL" id="OQR76400.1"/>
    </source>
</evidence>
<accession>A0A1V9XSB6</accession>
<organism evidence="1 2">
    <name type="scientific">Tropilaelaps mercedesae</name>
    <dbReference type="NCBI Taxonomy" id="418985"/>
    <lineage>
        <taxon>Eukaryota</taxon>
        <taxon>Metazoa</taxon>
        <taxon>Ecdysozoa</taxon>
        <taxon>Arthropoda</taxon>
        <taxon>Chelicerata</taxon>
        <taxon>Arachnida</taxon>
        <taxon>Acari</taxon>
        <taxon>Parasitiformes</taxon>
        <taxon>Mesostigmata</taxon>
        <taxon>Gamasina</taxon>
        <taxon>Dermanyssoidea</taxon>
        <taxon>Laelapidae</taxon>
        <taxon>Tropilaelaps</taxon>
    </lineage>
</organism>
<dbReference type="Proteomes" id="UP000192247">
    <property type="component" value="Unassembled WGS sequence"/>
</dbReference>
<evidence type="ECO:0000313" key="2">
    <source>
        <dbReference type="Proteomes" id="UP000192247"/>
    </source>
</evidence>
<dbReference type="AlphaFoldDB" id="A0A1V9XSB6"/>
<dbReference type="EMBL" id="MNPL01004865">
    <property type="protein sequence ID" value="OQR76400.1"/>
    <property type="molecule type" value="Genomic_DNA"/>
</dbReference>
<dbReference type="InParanoid" id="A0A1V9XSB6"/>
<sequence>MERKPLNSNGSPDVTDRVVNLCGSRGARVWSTFRNSTEPLESEAQSDRGSYLALVKTAGLEQAIGRTMIPAVWSSAGRCRSNGSEVFSASCSHPRNNSSASDIPWPASLWRCFRLDEREPLMRQIAMRQQ</sequence>
<keyword evidence="2" id="KW-1185">Reference proteome</keyword>
<comment type="caution">
    <text evidence="1">The sequence shown here is derived from an EMBL/GenBank/DDBJ whole genome shotgun (WGS) entry which is preliminary data.</text>
</comment>
<protein>
    <submittedName>
        <fullName evidence="1">Uncharacterized protein</fullName>
    </submittedName>
</protein>
<reference evidence="1 2" key="1">
    <citation type="journal article" date="2017" name="Gigascience">
        <title>Draft genome of the honey bee ectoparasitic mite, Tropilaelaps mercedesae, is shaped by the parasitic life history.</title>
        <authorList>
            <person name="Dong X."/>
            <person name="Armstrong S.D."/>
            <person name="Xia D."/>
            <person name="Makepeace B.L."/>
            <person name="Darby A.C."/>
            <person name="Kadowaki T."/>
        </authorList>
    </citation>
    <scope>NUCLEOTIDE SEQUENCE [LARGE SCALE GENOMIC DNA]</scope>
    <source>
        <strain evidence="1">Wuxi-XJTLU</strain>
    </source>
</reference>
<gene>
    <name evidence="1" type="ORF">BIW11_03084</name>
</gene>
<name>A0A1V9XSB6_9ACAR</name>